<sequence length="339" mass="36422">MASHTGNDVILLAHGDGGLLTHRLLEKYFLPCFDNELLHQLTDAASFPVEPGHMAITTDAFVVDPIFFPGGDIGKLAICGTVNDLAVSGAKPLYLTASFIIEEGFPFASLEHIIASMAKTCDEAGVAIIAGDTKVVGRGQADKIYITTTGVGYLLPEARLDYRRIESGDCVIVNGPLGNHGLSILLERESFDMDADIVSDCAPLNAITEQLVREFPSVKFMRDLTRGGFATNAKEIALQAMVDLRLDEKSIPVDDSVKGITDILGLDPLYLANEGKFLAIISEKEAEKAVDLLQNEFSCPKSCIIGTAHIGKGDVFLKTELGGTRRLTMLTGAPLPRIC</sequence>
<dbReference type="Pfam" id="PF00586">
    <property type="entry name" value="AIRS"/>
    <property type="match status" value="1"/>
</dbReference>
<dbReference type="InterPro" id="IPR016188">
    <property type="entry name" value="PurM-like_N"/>
</dbReference>
<dbReference type="Proteomes" id="UP000777265">
    <property type="component" value="Unassembled WGS sequence"/>
</dbReference>
<evidence type="ECO:0000256" key="1">
    <source>
        <dbReference type="ARBA" id="ARBA00006243"/>
    </source>
</evidence>
<accession>A0A971M4X4</accession>
<dbReference type="GO" id="GO:0051604">
    <property type="term" value="P:protein maturation"/>
    <property type="evidence" value="ECO:0007669"/>
    <property type="project" value="TreeGrafter"/>
</dbReference>
<dbReference type="InterPro" id="IPR010918">
    <property type="entry name" value="PurM-like_C_dom"/>
</dbReference>
<evidence type="ECO:0000259" key="2">
    <source>
        <dbReference type="Pfam" id="PF00586"/>
    </source>
</evidence>
<dbReference type="NCBIfam" id="TIGR02124">
    <property type="entry name" value="hypE"/>
    <property type="match status" value="1"/>
</dbReference>
<dbReference type="PANTHER" id="PTHR30303:SF0">
    <property type="entry name" value="CARBAMOYL DEHYDRATASE HYPE"/>
    <property type="match status" value="1"/>
</dbReference>
<feature type="domain" description="PurM-like C-terminal" evidence="3">
    <location>
        <begin position="167"/>
        <end position="309"/>
    </location>
</feature>
<dbReference type="PIRSF" id="PIRSF005644">
    <property type="entry name" value="Hdrgns_mtr_HypE"/>
    <property type="match status" value="1"/>
</dbReference>
<dbReference type="SUPFAM" id="SSF55326">
    <property type="entry name" value="PurM N-terminal domain-like"/>
    <property type="match status" value="1"/>
</dbReference>
<evidence type="ECO:0000313" key="4">
    <source>
        <dbReference type="EMBL" id="NLW36088.1"/>
    </source>
</evidence>
<dbReference type="EMBL" id="JAAYEE010000211">
    <property type="protein sequence ID" value="NLW36088.1"/>
    <property type="molecule type" value="Genomic_DNA"/>
</dbReference>
<dbReference type="Pfam" id="PF02769">
    <property type="entry name" value="AIRS_C"/>
    <property type="match status" value="1"/>
</dbReference>
<dbReference type="PANTHER" id="PTHR30303">
    <property type="entry name" value="HYDROGENASE ISOENZYMES FORMATION PROTEIN HYPE"/>
    <property type="match status" value="1"/>
</dbReference>
<feature type="domain" description="PurM-like N-terminal" evidence="2">
    <location>
        <begin position="43"/>
        <end position="153"/>
    </location>
</feature>
<protein>
    <submittedName>
        <fullName evidence="4">Hydrogenase expression/formation protein HypE</fullName>
    </submittedName>
</protein>
<comment type="caution">
    <text evidence="4">The sequence shown here is derived from an EMBL/GenBank/DDBJ whole genome shotgun (WGS) entry which is preliminary data.</text>
</comment>
<dbReference type="CDD" id="cd02197">
    <property type="entry name" value="HypE"/>
    <property type="match status" value="1"/>
</dbReference>
<gene>
    <name evidence="4" type="primary">hypE</name>
    <name evidence="4" type="ORF">GXY80_11515</name>
</gene>
<reference evidence="4" key="2">
    <citation type="submission" date="2020-01" db="EMBL/GenBank/DDBJ databases">
        <authorList>
            <person name="Campanaro S."/>
        </authorList>
    </citation>
    <scope>NUCLEOTIDE SEQUENCE</scope>
    <source>
        <strain evidence="4">AS06rmzACSIP_7</strain>
    </source>
</reference>
<dbReference type="InterPro" id="IPR011854">
    <property type="entry name" value="HypE"/>
</dbReference>
<dbReference type="Gene3D" id="3.90.650.10">
    <property type="entry name" value="PurM-like C-terminal domain"/>
    <property type="match status" value="1"/>
</dbReference>
<dbReference type="InterPro" id="IPR036921">
    <property type="entry name" value="PurM-like_N_sf"/>
</dbReference>
<proteinExistence type="inferred from homology"/>
<dbReference type="AlphaFoldDB" id="A0A971M4X4"/>
<dbReference type="SUPFAM" id="SSF56042">
    <property type="entry name" value="PurM C-terminal domain-like"/>
    <property type="match status" value="1"/>
</dbReference>
<comment type="similarity">
    <text evidence="1">Belongs to the HypE family.</text>
</comment>
<dbReference type="InterPro" id="IPR036676">
    <property type="entry name" value="PurM-like_C_sf"/>
</dbReference>
<reference evidence="4" key="1">
    <citation type="journal article" date="2020" name="Biotechnol. Biofuels">
        <title>New insights from the biogas microbiome by comprehensive genome-resolved metagenomics of nearly 1600 species originating from multiple anaerobic digesters.</title>
        <authorList>
            <person name="Campanaro S."/>
            <person name="Treu L."/>
            <person name="Rodriguez-R L.M."/>
            <person name="Kovalovszki A."/>
            <person name="Ziels R.M."/>
            <person name="Maus I."/>
            <person name="Zhu X."/>
            <person name="Kougias P.G."/>
            <person name="Basile A."/>
            <person name="Luo G."/>
            <person name="Schluter A."/>
            <person name="Konstantinidis K.T."/>
            <person name="Angelidaki I."/>
        </authorList>
    </citation>
    <scope>NUCLEOTIDE SEQUENCE</scope>
    <source>
        <strain evidence="4">AS06rmzACSIP_7</strain>
    </source>
</reference>
<organism evidence="4 5">
    <name type="scientific">Syntrophorhabdus aromaticivorans</name>
    <dbReference type="NCBI Taxonomy" id="328301"/>
    <lineage>
        <taxon>Bacteria</taxon>
        <taxon>Pseudomonadati</taxon>
        <taxon>Thermodesulfobacteriota</taxon>
        <taxon>Syntrophorhabdia</taxon>
        <taxon>Syntrophorhabdales</taxon>
        <taxon>Syntrophorhabdaceae</taxon>
        <taxon>Syntrophorhabdus</taxon>
    </lineage>
</organism>
<dbReference type="Gene3D" id="3.30.1330.10">
    <property type="entry name" value="PurM-like, N-terminal domain"/>
    <property type="match status" value="1"/>
</dbReference>
<name>A0A971M4X4_9BACT</name>
<evidence type="ECO:0000313" key="5">
    <source>
        <dbReference type="Proteomes" id="UP000777265"/>
    </source>
</evidence>
<evidence type="ECO:0000259" key="3">
    <source>
        <dbReference type="Pfam" id="PF02769"/>
    </source>
</evidence>